<proteinExistence type="predicted"/>
<name>A0A8S3A7Z8_9BILA</name>
<dbReference type="Proteomes" id="UP000681722">
    <property type="component" value="Unassembled WGS sequence"/>
</dbReference>
<comment type="caution">
    <text evidence="1">The sequence shown here is derived from an EMBL/GenBank/DDBJ whole genome shotgun (WGS) entry which is preliminary data.</text>
</comment>
<dbReference type="EMBL" id="CAJOBC010161121">
    <property type="protein sequence ID" value="CAF4697911.1"/>
    <property type="molecule type" value="Genomic_DNA"/>
</dbReference>
<gene>
    <name evidence="1" type="ORF">SRO942_LOCUS51362</name>
</gene>
<evidence type="ECO:0000313" key="2">
    <source>
        <dbReference type="Proteomes" id="UP000681722"/>
    </source>
</evidence>
<evidence type="ECO:0000313" key="1">
    <source>
        <dbReference type="EMBL" id="CAF4697911.1"/>
    </source>
</evidence>
<accession>A0A8S3A7Z8</accession>
<organism evidence="1 2">
    <name type="scientific">Didymodactylos carnosus</name>
    <dbReference type="NCBI Taxonomy" id="1234261"/>
    <lineage>
        <taxon>Eukaryota</taxon>
        <taxon>Metazoa</taxon>
        <taxon>Spiralia</taxon>
        <taxon>Gnathifera</taxon>
        <taxon>Rotifera</taxon>
        <taxon>Eurotatoria</taxon>
        <taxon>Bdelloidea</taxon>
        <taxon>Philodinida</taxon>
        <taxon>Philodinidae</taxon>
        <taxon>Didymodactylos</taxon>
    </lineage>
</organism>
<feature type="non-terminal residue" evidence="1">
    <location>
        <position position="12"/>
    </location>
</feature>
<protein>
    <submittedName>
        <fullName evidence="1">Uncharacterized protein</fullName>
    </submittedName>
</protein>
<reference evidence="1" key="1">
    <citation type="submission" date="2021-02" db="EMBL/GenBank/DDBJ databases">
        <authorList>
            <person name="Nowell W R."/>
        </authorList>
    </citation>
    <scope>NUCLEOTIDE SEQUENCE</scope>
</reference>
<sequence>MCRAGEGGSEDG</sequence>